<evidence type="ECO:0000313" key="4">
    <source>
        <dbReference type="EMBL" id="SVB55416.1"/>
    </source>
</evidence>
<keyword evidence="2" id="KW-0378">Hydrolase</keyword>
<comment type="similarity">
    <text evidence="1">Belongs to the sulfatase family.</text>
</comment>
<dbReference type="Pfam" id="PF00884">
    <property type="entry name" value="Sulfatase"/>
    <property type="match status" value="1"/>
</dbReference>
<dbReference type="PANTHER" id="PTHR42693:SF53">
    <property type="entry name" value="ENDO-4-O-SULFATASE"/>
    <property type="match status" value="1"/>
</dbReference>
<organism evidence="4">
    <name type="scientific">marine metagenome</name>
    <dbReference type="NCBI Taxonomy" id="408172"/>
    <lineage>
        <taxon>unclassified sequences</taxon>
        <taxon>metagenomes</taxon>
        <taxon>ecological metagenomes</taxon>
    </lineage>
</organism>
<dbReference type="Gene3D" id="3.40.720.10">
    <property type="entry name" value="Alkaline Phosphatase, subunit A"/>
    <property type="match status" value="1"/>
</dbReference>
<accession>A0A382EXF7</accession>
<evidence type="ECO:0000259" key="3">
    <source>
        <dbReference type="Pfam" id="PF00884"/>
    </source>
</evidence>
<feature type="non-terminal residue" evidence="4">
    <location>
        <position position="97"/>
    </location>
</feature>
<evidence type="ECO:0000256" key="2">
    <source>
        <dbReference type="ARBA" id="ARBA00022801"/>
    </source>
</evidence>
<sequence length="97" mass="10438">MADDAGYSDFGCYGGEIETPALDKLAANGLRFSQFYNTGRCCPSRAALLSGVYQHQAGMGHMTKDRGIPSYSGTILPHVPTLAERLKKGGYRTMMTG</sequence>
<dbReference type="EMBL" id="UINC01046867">
    <property type="protein sequence ID" value="SVB55416.1"/>
    <property type="molecule type" value="Genomic_DNA"/>
</dbReference>
<dbReference type="InterPro" id="IPR000917">
    <property type="entry name" value="Sulfatase_N"/>
</dbReference>
<dbReference type="PANTHER" id="PTHR42693">
    <property type="entry name" value="ARYLSULFATASE FAMILY MEMBER"/>
    <property type="match status" value="1"/>
</dbReference>
<name>A0A382EXF7_9ZZZZ</name>
<reference evidence="4" key="1">
    <citation type="submission" date="2018-05" db="EMBL/GenBank/DDBJ databases">
        <authorList>
            <person name="Lanie J.A."/>
            <person name="Ng W.-L."/>
            <person name="Kazmierczak K.M."/>
            <person name="Andrzejewski T.M."/>
            <person name="Davidsen T.M."/>
            <person name="Wayne K.J."/>
            <person name="Tettelin H."/>
            <person name="Glass J.I."/>
            <person name="Rusch D."/>
            <person name="Podicherti R."/>
            <person name="Tsui H.-C.T."/>
            <person name="Winkler M.E."/>
        </authorList>
    </citation>
    <scope>NUCLEOTIDE SEQUENCE</scope>
</reference>
<proteinExistence type="inferred from homology"/>
<dbReference type="InterPro" id="IPR050738">
    <property type="entry name" value="Sulfatase"/>
</dbReference>
<dbReference type="GO" id="GO:0004065">
    <property type="term" value="F:arylsulfatase activity"/>
    <property type="evidence" value="ECO:0007669"/>
    <property type="project" value="TreeGrafter"/>
</dbReference>
<gene>
    <name evidence="4" type="ORF">METZ01_LOCUS208270</name>
</gene>
<dbReference type="AlphaFoldDB" id="A0A382EXF7"/>
<dbReference type="InterPro" id="IPR017850">
    <property type="entry name" value="Alkaline_phosphatase_core_sf"/>
</dbReference>
<dbReference type="SUPFAM" id="SSF53649">
    <property type="entry name" value="Alkaline phosphatase-like"/>
    <property type="match status" value="1"/>
</dbReference>
<evidence type="ECO:0000256" key="1">
    <source>
        <dbReference type="ARBA" id="ARBA00008779"/>
    </source>
</evidence>
<protein>
    <recommendedName>
        <fullName evidence="3">Sulfatase N-terminal domain-containing protein</fullName>
    </recommendedName>
</protein>
<feature type="domain" description="Sulfatase N-terminal" evidence="3">
    <location>
        <begin position="1"/>
        <end position="96"/>
    </location>
</feature>